<dbReference type="Gene3D" id="3.20.20.70">
    <property type="entry name" value="Aldolase class I"/>
    <property type="match status" value="1"/>
</dbReference>
<dbReference type="EC" id="3.2.1.22" evidence="4"/>
<dbReference type="EMBL" id="CAUYUJ010022438">
    <property type="protein sequence ID" value="CAK0910658.1"/>
    <property type="molecule type" value="Genomic_DNA"/>
</dbReference>
<dbReference type="PANTHER" id="PTHR11452:SF33">
    <property type="entry name" value="ALPHA-GALACTOSIDASE 2"/>
    <property type="match status" value="1"/>
</dbReference>
<dbReference type="Proteomes" id="UP001189429">
    <property type="component" value="Unassembled WGS sequence"/>
</dbReference>
<evidence type="ECO:0000256" key="2">
    <source>
        <dbReference type="ARBA" id="ARBA00022801"/>
    </source>
</evidence>
<comment type="caution">
    <text evidence="5">The sequence shown here is derived from an EMBL/GenBank/DDBJ whole genome shotgun (WGS) entry which is preliminary data.</text>
</comment>
<keyword evidence="3 4" id="KW-0326">Glycosidase</keyword>
<dbReference type="PANTHER" id="PTHR11452">
    <property type="entry name" value="ALPHA-GALACTOSIDASE/ALPHA-N-ACETYLGALACTOSAMINIDASE"/>
    <property type="match status" value="1"/>
</dbReference>
<protein>
    <recommendedName>
        <fullName evidence="4">Alpha-galactosidase</fullName>
        <ecNumber evidence="4">3.2.1.22</ecNumber>
    </recommendedName>
    <alternativeName>
        <fullName evidence="4">Melibiase</fullName>
    </alternativeName>
</protein>
<sequence>MPILVMTALAFMEYSSVRPGNKLQPTFVLSVASLAQATWINTCKFPFRASPIAPLVQMQPNCSRPRRSPRLPLVALTIGSYPASGIDNGLGITPPRGWRSWNLFHGAINDTVMRAQMAAVLDKSRSVDGKPTSLAELGFDWISMDDGWQQCNCSFPGFPSDPSLPKCPNCKEGGCSWHSSDAEGGRPLVDSHKFPDMKGLVDYGHSLGLKVGSYLNNCICMEGGDPPMGQHCNSPTHYQQDVARGILHYIYRL</sequence>
<keyword evidence="4" id="KW-1015">Disulfide bond</keyword>
<dbReference type="InterPro" id="IPR017853">
    <property type="entry name" value="GH"/>
</dbReference>
<organism evidence="5 6">
    <name type="scientific">Prorocentrum cordatum</name>
    <dbReference type="NCBI Taxonomy" id="2364126"/>
    <lineage>
        <taxon>Eukaryota</taxon>
        <taxon>Sar</taxon>
        <taxon>Alveolata</taxon>
        <taxon>Dinophyceae</taxon>
        <taxon>Prorocentrales</taxon>
        <taxon>Prorocentraceae</taxon>
        <taxon>Prorocentrum</taxon>
    </lineage>
</organism>
<dbReference type="InterPro" id="IPR013785">
    <property type="entry name" value="Aldolase_TIM"/>
</dbReference>
<evidence type="ECO:0000256" key="1">
    <source>
        <dbReference type="ARBA" id="ARBA00009743"/>
    </source>
</evidence>
<name>A0ABN9YCZ2_9DINO</name>
<proteinExistence type="inferred from homology"/>
<gene>
    <name evidence="5" type="ORF">PCOR1329_LOCUS84780</name>
</gene>
<evidence type="ECO:0000256" key="3">
    <source>
        <dbReference type="ARBA" id="ARBA00023295"/>
    </source>
</evidence>
<evidence type="ECO:0000313" key="5">
    <source>
        <dbReference type="EMBL" id="CAK0910658.1"/>
    </source>
</evidence>
<dbReference type="PRINTS" id="PR00740">
    <property type="entry name" value="GLHYDRLASE27"/>
</dbReference>
<keyword evidence="2 4" id="KW-0378">Hydrolase</keyword>
<reference evidence="5" key="1">
    <citation type="submission" date="2023-10" db="EMBL/GenBank/DDBJ databases">
        <authorList>
            <person name="Chen Y."/>
            <person name="Shah S."/>
            <person name="Dougan E. K."/>
            <person name="Thang M."/>
            <person name="Chan C."/>
        </authorList>
    </citation>
    <scope>NUCLEOTIDE SEQUENCE [LARGE SCALE GENOMIC DNA]</scope>
</reference>
<evidence type="ECO:0000313" key="6">
    <source>
        <dbReference type="Proteomes" id="UP001189429"/>
    </source>
</evidence>
<comment type="catalytic activity">
    <reaction evidence="4">
        <text>Hydrolysis of terminal, non-reducing alpha-D-galactose residues in alpha-D-galactosides, including galactose oligosaccharides, galactomannans and galactolipids.</text>
        <dbReference type="EC" id="3.2.1.22"/>
    </reaction>
</comment>
<keyword evidence="6" id="KW-1185">Reference proteome</keyword>
<accession>A0ABN9YCZ2</accession>
<comment type="similarity">
    <text evidence="1 4">Belongs to the glycosyl hydrolase 27 family.</text>
</comment>
<evidence type="ECO:0000256" key="4">
    <source>
        <dbReference type="RuleBase" id="RU361168"/>
    </source>
</evidence>
<dbReference type="SUPFAM" id="SSF51445">
    <property type="entry name" value="(Trans)glycosidases"/>
    <property type="match status" value="1"/>
</dbReference>
<dbReference type="InterPro" id="IPR002241">
    <property type="entry name" value="Glyco_hydro_27"/>
</dbReference>